<dbReference type="InterPro" id="IPR052389">
    <property type="entry name" value="Sec_Metab_Biosynth-Assoc"/>
</dbReference>
<evidence type="ECO:0000313" key="3">
    <source>
        <dbReference type="EMBL" id="MBA2881588.1"/>
    </source>
</evidence>
<dbReference type="Gene3D" id="2.40.160.210">
    <property type="entry name" value="Acyl-CoA thioesterase, double hotdog domain"/>
    <property type="match status" value="1"/>
</dbReference>
<gene>
    <name evidence="3" type="ORF">HNR65_001915</name>
</gene>
<dbReference type="InterPro" id="IPR049450">
    <property type="entry name" value="ACOT8-like_C"/>
</dbReference>
<dbReference type="RefSeq" id="WP_181551233.1">
    <property type="nucleotide sequence ID" value="NZ_JACDUS010000004.1"/>
</dbReference>
<dbReference type="Pfam" id="PF20789">
    <property type="entry name" value="4HBT_3C"/>
    <property type="match status" value="1"/>
</dbReference>
<evidence type="ECO:0000313" key="4">
    <source>
        <dbReference type="Proteomes" id="UP000525298"/>
    </source>
</evidence>
<dbReference type="EMBL" id="JACDUS010000004">
    <property type="protein sequence ID" value="MBA2881588.1"/>
    <property type="molecule type" value="Genomic_DNA"/>
</dbReference>
<comment type="caution">
    <text evidence="3">The sequence shown here is derived from an EMBL/GenBank/DDBJ whole genome shotgun (WGS) entry which is preliminary data.</text>
</comment>
<feature type="domain" description="Acyl-CoA thioesterase-like N-terminal HotDog" evidence="1">
    <location>
        <begin position="23"/>
        <end position="105"/>
    </location>
</feature>
<dbReference type="InterPro" id="IPR049449">
    <property type="entry name" value="TesB_ACOT8-like_N"/>
</dbReference>
<dbReference type="AlphaFoldDB" id="A0A7W0C9F0"/>
<keyword evidence="4" id="KW-1185">Reference proteome</keyword>
<dbReference type="Pfam" id="PF13622">
    <property type="entry name" value="4HBT_3"/>
    <property type="match status" value="1"/>
</dbReference>
<accession>A0A7W0C9F0</accession>
<evidence type="ECO:0000259" key="1">
    <source>
        <dbReference type="Pfam" id="PF13622"/>
    </source>
</evidence>
<dbReference type="InterPro" id="IPR042171">
    <property type="entry name" value="Acyl-CoA_hotdog"/>
</dbReference>
<evidence type="ECO:0000259" key="2">
    <source>
        <dbReference type="Pfam" id="PF20789"/>
    </source>
</evidence>
<reference evidence="3 4" key="1">
    <citation type="submission" date="2020-07" db="EMBL/GenBank/DDBJ databases">
        <title>Genomic Encyclopedia of Type Strains, Phase IV (KMG-IV): sequencing the most valuable type-strain genomes for metagenomic binning, comparative biology and taxonomic classification.</title>
        <authorList>
            <person name="Goeker M."/>
        </authorList>
    </citation>
    <scope>NUCLEOTIDE SEQUENCE [LARGE SCALE GENOMIC DNA]</scope>
    <source>
        <strain evidence="3 4">DSM 17721</strain>
    </source>
</reference>
<dbReference type="PANTHER" id="PTHR38110">
    <property type="entry name" value="CHROMOSOME 23, WHOLE GENOME SHOTGUN SEQUENCE"/>
    <property type="match status" value="1"/>
</dbReference>
<organism evidence="3 4">
    <name type="scientific">Desulfosalsimonas propionicica</name>
    <dbReference type="NCBI Taxonomy" id="332175"/>
    <lineage>
        <taxon>Bacteria</taxon>
        <taxon>Pseudomonadati</taxon>
        <taxon>Thermodesulfobacteriota</taxon>
        <taxon>Desulfobacteria</taxon>
        <taxon>Desulfobacterales</taxon>
        <taxon>Desulfosalsimonadaceae</taxon>
        <taxon>Desulfosalsimonas</taxon>
    </lineage>
</organism>
<dbReference type="SUPFAM" id="SSF54637">
    <property type="entry name" value="Thioesterase/thiol ester dehydrase-isomerase"/>
    <property type="match status" value="2"/>
</dbReference>
<name>A0A7W0C9F0_9BACT</name>
<dbReference type="PANTHER" id="PTHR38110:SF1">
    <property type="entry name" value="THIOESTERASE DOMAIN-CONTAINING PROTEIN"/>
    <property type="match status" value="1"/>
</dbReference>
<dbReference type="InterPro" id="IPR029069">
    <property type="entry name" value="HotDog_dom_sf"/>
</dbReference>
<proteinExistence type="predicted"/>
<sequence>MHLFDTDISVAANPQDGFQARVSDNWSINGNPNGGYLLAILTSAMTGSSDKAATPILTVNYMSKTVPGPAEIAVETMNRSRQFTRIQARIIQSGTETARAFGTFAVTPDECEIRRYETGPPEPAPPERCIQIPAMPGYTVYEHMEVRLDPCCAGWMENRLSERSEQKGWLRFKDTRPFDIFAVALAADAFPPAVLASQGMVAWVPTLELSVSIRNTAETQWLKCRFSTRFINCGLLEEDGEIWDENNELIAVSRQIAQFRNLSP</sequence>
<dbReference type="Proteomes" id="UP000525298">
    <property type="component" value="Unassembled WGS sequence"/>
</dbReference>
<feature type="domain" description="Acyl-CoA thioesterase-like C-terminal" evidence="2">
    <location>
        <begin position="126"/>
        <end position="257"/>
    </location>
</feature>
<protein>
    <submittedName>
        <fullName evidence="3">Acyl-CoA thioesterase</fullName>
    </submittedName>
</protein>